<sequence length="112" mass="12047">MSDGTDVLLVLTNVPDAASADRVTQLVLESRAAACVNRLSECASTYWWNGVLERATEIPLLIKTTRAAYPQLEAAVRQAHPYEVPEIIAVPVVAGLLAYLAWVAGETRPASV</sequence>
<comment type="caution">
    <text evidence="3">The sequence shown here is derived from an EMBL/GenBank/DDBJ whole genome shotgun (WGS) entry which is preliminary data.</text>
</comment>
<dbReference type="GO" id="GO:0010038">
    <property type="term" value="P:response to metal ion"/>
    <property type="evidence" value="ECO:0007669"/>
    <property type="project" value="InterPro"/>
</dbReference>
<evidence type="ECO:0000256" key="1">
    <source>
        <dbReference type="ARBA" id="ARBA00010169"/>
    </source>
</evidence>
<dbReference type="PANTHER" id="PTHR23419:SF8">
    <property type="entry name" value="FI09726P"/>
    <property type="match status" value="1"/>
</dbReference>
<evidence type="ECO:0000313" key="2">
    <source>
        <dbReference type="EMBL" id="CAJ0725757.1"/>
    </source>
</evidence>
<dbReference type="Pfam" id="PF03091">
    <property type="entry name" value="CutA1"/>
    <property type="match status" value="1"/>
</dbReference>
<evidence type="ECO:0000313" key="4">
    <source>
        <dbReference type="Proteomes" id="UP001189303"/>
    </source>
</evidence>
<dbReference type="InterPro" id="IPR011322">
    <property type="entry name" value="N-reg_PII-like_a/b"/>
</dbReference>
<protein>
    <submittedName>
        <fullName evidence="3">Divalent-cation tolerance protein CutA</fullName>
    </submittedName>
</protein>
<dbReference type="Proteomes" id="UP001189303">
    <property type="component" value="Unassembled WGS sequence"/>
</dbReference>
<evidence type="ECO:0000313" key="3">
    <source>
        <dbReference type="EMBL" id="MBX3891015.1"/>
    </source>
</evidence>
<dbReference type="EMBL" id="QGBI01000012">
    <property type="protein sequence ID" value="MBX3891015.1"/>
    <property type="molecule type" value="Genomic_DNA"/>
</dbReference>
<dbReference type="GO" id="GO:0005507">
    <property type="term" value="F:copper ion binding"/>
    <property type="evidence" value="ECO:0007669"/>
    <property type="project" value="TreeGrafter"/>
</dbReference>
<dbReference type="SUPFAM" id="SSF54913">
    <property type="entry name" value="GlnB-like"/>
    <property type="match status" value="1"/>
</dbReference>
<dbReference type="PANTHER" id="PTHR23419">
    <property type="entry name" value="DIVALENT CATION TOLERANCE CUTA-RELATED"/>
    <property type="match status" value="1"/>
</dbReference>
<dbReference type="Gene3D" id="3.30.70.120">
    <property type="match status" value="1"/>
</dbReference>
<comment type="similarity">
    <text evidence="1">Belongs to the CutA family.</text>
</comment>
<dbReference type="AlphaFoldDB" id="A0A2P4RF54"/>
<organism evidence="3 5">
    <name type="scientific">Ralstonia pickettii</name>
    <name type="common">Burkholderia pickettii</name>
    <dbReference type="NCBI Taxonomy" id="329"/>
    <lineage>
        <taxon>Bacteria</taxon>
        <taxon>Pseudomonadati</taxon>
        <taxon>Pseudomonadota</taxon>
        <taxon>Betaproteobacteria</taxon>
        <taxon>Burkholderiales</taxon>
        <taxon>Burkholderiaceae</taxon>
        <taxon>Ralstonia</taxon>
    </lineage>
</organism>
<dbReference type="EMBL" id="CATWFT010000008">
    <property type="protein sequence ID" value="CAJ0725757.1"/>
    <property type="molecule type" value="Genomic_DNA"/>
</dbReference>
<keyword evidence="4" id="KW-1185">Reference proteome</keyword>
<evidence type="ECO:0000313" key="5">
    <source>
        <dbReference type="Proteomes" id="UP001199322"/>
    </source>
</evidence>
<reference evidence="3" key="1">
    <citation type="submission" date="2018-06" db="EMBL/GenBank/DDBJ databases">
        <authorList>
            <person name="O'Rourke A."/>
        </authorList>
    </citation>
    <scope>NUCLEOTIDE SEQUENCE</scope>
    <source>
        <strain evidence="3">132550021-3</strain>
    </source>
</reference>
<dbReference type="InterPro" id="IPR015867">
    <property type="entry name" value="N-reg_PII/ATP_PRibTrfase_C"/>
</dbReference>
<dbReference type="InterPro" id="IPR004323">
    <property type="entry name" value="Ion_tolerance_CutA"/>
</dbReference>
<reference evidence="2 4" key="2">
    <citation type="submission" date="2023-07" db="EMBL/GenBank/DDBJ databases">
        <authorList>
            <person name="Peeters C."/>
        </authorList>
    </citation>
    <scope>NUCLEOTIDE SEQUENCE [LARGE SCALE GENOMIC DNA]</scope>
    <source>
        <strain evidence="2 4">R-38712</strain>
    </source>
</reference>
<dbReference type="Proteomes" id="UP001199322">
    <property type="component" value="Unassembled WGS sequence"/>
</dbReference>
<dbReference type="RefSeq" id="WP_009241902.1">
    <property type="nucleotide sequence ID" value="NZ_CABKQE010000005.1"/>
</dbReference>
<name>A0A2P4RF54_RALPI</name>
<dbReference type="GeneID" id="61391343"/>
<gene>
    <name evidence="2" type="primary">cutA</name>
    <name evidence="3" type="ORF">DEE74_14190</name>
    <name evidence="2" type="ORF">R38712_02813</name>
</gene>
<accession>A0A2P4RF54</accession>
<proteinExistence type="inferred from homology"/>